<protein>
    <recommendedName>
        <fullName evidence="3">RNase H type-1 domain-containing protein</fullName>
    </recommendedName>
</protein>
<evidence type="ECO:0008006" key="3">
    <source>
        <dbReference type="Google" id="ProtNLM"/>
    </source>
</evidence>
<sequence>MSTCIYRWLGKKRHQNGGSGVYILVSDGRIAIKSVPTGVHCTNYKAALKAIKEALKLMLENYRQAVWSSPTDQQTKLWRTSEDLDKTNSFIHQTGDTI</sequence>
<dbReference type="EMBL" id="BMAT01008623">
    <property type="protein sequence ID" value="GFR89316.1"/>
    <property type="molecule type" value="Genomic_DNA"/>
</dbReference>
<gene>
    <name evidence="1" type="ORF">ElyMa_004274900</name>
</gene>
<comment type="caution">
    <text evidence="1">The sequence shown here is derived from an EMBL/GenBank/DDBJ whole genome shotgun (WGS) entry which is preliminary data.</text>
</comment>
<evidence type="ECO:0000313" key="1">
    <source>
        <dbReference type="EMBL" id="GFR89316.1"/>
    </source>
</evidence>
<keyword evidence="2" id="KW-1185">Reference proteome</keyword>
<dbReference type="AlphaFoldDB" id="A0AAV4GXR9"/>
<accession>A0AAV4GXR9</accession>
<organism evidence="1 2">
    <name type="scientific">Elysia marginata</name>
    <dbReference type="NCBI Taxonomy" id="1093978"/>
    <lineage>
        <taxon>Eukaryota</taxon>
        <taxon>Metazoa</taxon>
        <taxon>Spiralia</taxon>
        <taxon>Lophotrochozoa</taxon>
        <taxon>Mollusca</taxon>
        <taxon>Gastropoda</taxon>
        <taxon>Heterobranchia</taxon>
        <taxon>Euthyneura</taxon>
        <taxon>Panpulmonata</taxon>
        <taxon>Sacoglossa</taxon>
        <taxon>Placobranchoidea</taxon>
        <taxon>Plakobranchidae</taxon>
        <taxon>Elysia</taxon>
    </lineage>
</organism>
<name>A0AAV4GXR9_9GAST</name>
<reference evidence="1 2" key="1">
    <citation type="journal article" date="2021" name="Elife">
        <title>Chloroplast acquisition without the gene transfer in kleptoplastic sea slugs, Plakobranchus ocellatus.</title>
        <authorList>
            <person name="Maeda T."/>
            <person name="Takahashi S."/>
            <person name="Yoshida T."/>
            <person name="Shimamura S."/>
            <person name="Takaki Y."/>
            <person name="Nagai Y."/>
            <person name="Toyoda A."/>
            <person name="Suzuki Y."/>
            <person name="Arimoto A."/>
            <person name="Ishii H."/>
            <person name="Satoh N."/>
            <person name="Nishiyama T."/>
            <person name="Hasebe M."/>
            <person name="Maruyama T."/>
            <person name="Minagawa J."/>
            <person name="Obokata J."/>
            <person name="Shigenobu S."/>
        </authorList>
    </citation>
    <scope>NUCLEOTIDE SEQUENCE [LARGE SCALE GENOMIC DNA]</scope>
</reference>
<proteinExistence type="predicted"/>
<evidence type="ECO:0000313" key="2">
    <source>
        <dbReference type="Proteomes" id="UP000762676"/>
    </source>
</evidence>
<dbReference type="Proteomes" id="UP000762676">
    <property type="component" value="Unassembled WGS sequence"/>
</dbReference>